<dbReference type="EMBL" id="CP022530">
    <property type="protein sequence ID" value="ASP40899.1"/>
    <property type="molecule type" value="Genomic_DNA"/>
</dbReference>
<dbReference type="RefSeq" id="WP_094062051.1">
    <property type="nucleotide sequence ID" value="NZ_CP022530.1"/>
</dbReference>
<evidence type="ECO:0008006" key="3">
    <source>
        <dbReference type="Google" id="ProtNLM"/>
    </source>
</evidence>
<reference evidence="1 2" key="1">
    <citation type="submission" date="2017-07" db="EMBL/GenBank/DDBJ databases">
        <title>Annotated genome sequence of Bacterioplanes sanyensis isolated from Red Sea.</title>
        <authorList>
            <person name="Rehman Z.U."/>
        </authorList>
    </citation>
    <scope>NUCLEOTIDE SEQUENCE [LARGE SCALE GENOMIC DNA]</scope>
    <source>
        <strain evidence="1 2">NV9</strain>
    </source>
</reference>
<dbReference type="Pfam" id="PF11736">
    <property type="entry name" value="DUF3299"/>
    <property type="match status" value="1"/>
</dbReference>
<dbReference type="Proteomes" id="UP000202440">
    <property type="component" value="Chromosome"/>
</dbReference>
<proteinExistence type="predicted"/>
<evidence type="ECO:0000313" key="1">
    <source>
        <dbReference type="EMBL" id="ASP40899.1"/>
    </source>
</evidence>
<organism evidence="1 2">
    <name type="scientific">Bacterioplanes sanyensis</name>
    <dbReference type="NCBI Taxonomy" id="1249553"/>
    <lineage>
        <taxon>Bacteria</taxon>
        <taxon>Pseudomonadati</taxon>
        <taxon>Pseudomonadota</taxon>
        <taxon>Gammaproteobacteria</taxon>
        <taxon>Oceanospirillales</taxon>
        <taxon>Oceanospirillaceae</taxon>
        <taxon>Bacterioplanes</taxon>
    </lineage>
</organism>
<dbReference type="KEGG" id="bsan:CHH28_10540"/>
<dbReference type="InterPro" id="IPR021727">
    <property type="entry name" value="DUF3299"/>
</dbReference>
<evidence type="ECO:0000313" key="2">
    <source>
        <dbReference type="Proteomes" id="UP000202440"/>
    </source>
</evidence>
<dbReference type="OrthoDB" id="9784998at2"/>
<sequence length="188" mass="21476">MTRSLTHGITLIWLLCLAQLLQAKDYQQIEWTDLIPDQDLQALLAPPEQLDTVAEGDLADQISSELQLQLQEDAPLSAYEQALISTRVKDEFDKRLVRIPGFVVPLQYNEQQRVTEFFLVPFFGACLHYPPPPPNQIVYSTSKEGFELETIMDAFWIEGQMSTKLVENDMAVAAYSMRVDSVEPYYDD</sequence>
<accession>A0A222FQ65</accession>
<protein>
    <recommendedName>
        <fullName evidence="3">DUF3299 domain-containing protein</fullName>
    </recommendedName>
</protein>
<keyword evidence="2" id="KW-1185">Reference proteome</keyword>
<dbReference type="Gene3D" id="2.40.50.870">
    <property type="entry name" value="Protein of unknown function (DUF3299)"/>
    <property type="match status" value="1"/>
</dbReference>
<dbReference type="AlphaFoldDB" id="A0A222FQ65"/>
<gene>
    <name evidence="1" type="ORF">CHH28_10540</name>
</gene>
<name>A0A222FQ65_9GAMM</name>